<keyword evidence="2" id="KW-1185">Reference proteome</keyword>
<name>A0A385EDP8_9CAUD</name>
<sequence>MSERVLVAAINGDRNRYYAEPWCDPWNTWAFRWKVYRHDRLPCEGRMSQYIGEAASLMEARKVIARNIRNMRRRSRLRENS</sequence>
<gene>
    <name evidence="1" type="ORF">CcrSC_gp311</name>
</gene>
<evidence type="ECO:0000313" key="2">
    <source>
        <dbReference type="Proteomes" id="UP000259683"/>
    </source>
</evidence>
<dbReference type="Proteomes" id="UP000259683">
    <property type="component" value="Segment"/>
</dbReference>
<reference evidence="1" key="2">
    <citation type="submission" date="2021-07" db="EMBL/GenBank/DDBJ databases">
        <title>Giant CbK-like Caulobacter bacteriophages have genetically divergent genomes.</title>
        <authorList>
            <person name="Wilson K."/>
            <person name="Ely B."/>
        </authorList>
    </citation>
    <scope>NUCLEOTIDE SEQUENCE</scope>
</reference>
<protein>
    <submittedName>
        <fullName evidence="1">Uncharacterized protein</fullName>
    </submittedName>
</protein>
<accession>A0A385EDP8</accession>
<dbReference type="EMBL" id="MH588547">
    <property type="protein sequence ID" value="AXQ69893.1"/>
    <property type="molecule type" value="Genomic_DNA"/>
</dbReference>
<reference evidence="1" key="1">
    <citation type="submission" date="2018-07" db="EMBL/GenBank/DDBJ databases">
        <authorList>
            <person name="Wilson K.M."/>
            <person name="Ely B."/>
        </authorList>
    </citation>
    <scope>NUCLEOTIDE SEQUENCE</scope>
</reference>
<evidence type="ECO:0000313" key="1">
    <source>
        <dbReference type="EMBL" id="AXQ69893.1"/>
    </source>
</evidence>
<proteinExistence type="predicted"/>
<organism evidence="1 2">
    <name type="scientific">Caulobacter phage CcrSC</name>
    <dbReference type="NCBI Taxonomy" id="2283272"/>
    <lineage>
        <taxon>Viruses</taxon>
        <taxon>Duplodnaviria</taxon>
        <taxon>Heunggongvirae</taxon>
        <taxon>Uroviricota</taxon>
        <taxon>Caudoviricetes</taxon>
        <taxon>Jeanschmidtviridae</taxon>
        <taxon>Bertelyvirus</taxon>
        <taxon>Bertelyvirus SC</taxon>
    </lineage>
</organism>